<dbReference type="InterPro" id="IPR011249">
    <property type="entry name" value="Metalloenz_LuxS/M16"/>
</dbReference>
<evidence type="ECO:0000256" key="9">
    <source>
        <dbReference type="SAM" id="MobiDB-lite"/>
    </source>
</evidence>
<evidence type="ECO:0000256" key="3">
    <source>
        <dbReference type="ARBA" id="ARBA00022670"/>
    </source>
</evidence>
<dbReference type="GO" id="GO:0046872">
    <property type="term" value="F:metal ion binding"/>
    <property type="evidence" value="ECO:0007669"/>
    <property type="project" value="UniProtKB-KW"/>
</dbReference>
<dbReference type="InterPro" id="IPR011765">
    <property type="entry name" value="Pept_M16_N"/>
</dbReference>
<feature type="domain" description="Peptidase M16 C-terminal" evidence="11">
    <location>
        <begin position="818"/>
        <end position="930"/>
    </location>
</feature>
<dbReference type="PANTHER" id="PTHR43690:SF17">
    <property type="entry name" value="PROTEIN YHJJ"/>
    <property type="match status" value="1"/>
</dbReference>
<dbReference type="EMBL" id="FOHS01000001">
    <property type="protein sequence ID" value="SES88582.1"/>
    <property type="molecule type" value="Genomic_DNA"/>
</dbReference>
<dbReference type="Pfam" id="PF00675">
    <property type="entry name" value="Peptidase_M16"/>
    <property type="match status" value="1"/>
</dbReference>
<evidence type="ECO:0000256" key="1">
    <source>
        <dbReference type="ARBA" id="ARBA00001947"/>
    </source>
</evidence>
<dbReference type="SUPFAM" id="SSF63411">
    <property type="entry name" value="LuxS/MPP-like metallohydrolase"/>
    <property type="match status" value="4"/>
</dbReference>
<evidence type="ECO:0000313" key="12">
    <source>
        <dbReference type="EMBL" id="SES88582.1"/>
    </source>
</evidence>
<accession>A0A1I0A365</accession>
<evidence type="ECO:0000256" key="7">
    <source>
        <dbReference type="ARBA" id="ARBA00023049"/>
    </source>
</evidence>
<comment type="similarity">
    <text evidence="2 8">Belongs to the peptidase M16 family.</text>
</comment>
<keyword evidence="6" id="KW-0862">Zinc</keyword>
<evidence type="ECO:0000259" key="11">
    <source>
        <dbReference type="Pfam" id="PF05193"/>
    </source>
</evidence>
<evidence type="ECO:0000256" key="2">
    <source>
        <dbReference type="ARBA" id="ARBA00007261"/>
    </source>
</evidence>
<evidence type="ECO:0000256" key="6">
    <source>
        <dbReference type="ARBA" id="ARBA00022833"/>
    </source>
</evidence>
<feature type="domain" description="Peptidase M16 N-terminal" evidence="10">
    <location>
        <begin position="105"/>
        <end position="144"/>
    </location>
</feature>
<keyword evidence="13" id="KW-1185">Reference proteome</keyword>
<feature type="region of interest" description="Disordered" evidence="9">
    <location>
        <begin position="51"/>
        <end position="70"/>
    </location>
</feature>
<evidence type="ECO:0000256" key="5">
    <source>
        <dbReference type="ARBA" id="ARBA00022801"/>
    </source>
</evidence>
<proteinExistence type="inferred from homology"/>
<dbReference type="GO" id="GO:0004222">
    <property type="term" value="F:metalloendopeptidase activity"/>
    <property type="evidence" value="ECO:0007669"/>
    <property type="project" value="InterPro"/>
</dbReference>
<dbReference type="STRING" id="82805.SAMN04487998_0574"/>
<feature type="domain" description="Peptidase M16 C-terminal" evidence="11">
    <location>
        <begin position="304"/>
        <end position="474"/>
    </location>
</feature>
<dbReference type="Proteomes" id="UP000198697">
    <property type="component" value="Unassembled WGS sequence"/>
</dbReference>
<keyword evidence="4" id="KW-0479">Metal-binding</keyword>
<dbReference type="Pfam" id="PF05193">
    <property type="entry name" value="Peptidase_M16_C"/>
    <property type="match status" value="2"/>
</dbReference>
<name>A0A1I0A365_9BACT</name>
<evidence type="ECO:0000313" key="13">
    <source>
        <dbReference type="Proteomes" id="UP000198697"/>
    </source>
</evidence>
<protein>
    <submittedName>
        <fullName evidence="12">Predicted Zn-dependent peptidase</fullName>
    </submittedName>
</protein>
<evidence type="ECO:0000256" key="8">
    <source>
        <dbReference type="RuleBase" id="RU004447"/>
    </source>
</evidence>
<reference evidence="13" key="1">
    <citation type="submission" date="2016-10" db="EMBL/GenBank/DDBJ databases">
        <authorList>
            <person name="Varghese N."/>
            <person name="Submissions S."/>
        </authorList>
    </citation>
    <scope>NUCLEOTIDE SEQUENCE [LARGE SCALE GENOMIC DNA]</scope>
    <source>
        <strain evidence="13">DSM 15310</strain>
    </source>
</reference>
<organism evidence="12 13">
    <name type="scientific">Hymenobacter actinosclerus</name>
    <dbReference type="NCBI Taxonomy" id="82805"/>
    <lineage>
        <taxon>Bacteria</taxon>
        <taxon>Pseudomonadati</taxon>
        <taxon>Bacteroidota</taxon>
        <taxon>Cytophagia</taxon>
        <taxon>Cytophagales</taxon>
        <taxon>Hymenobacteraceae</taxon>
        <taxon>Hymenobacter</taxon>
    </lineage>
</organism>
<dbReference type="AlphaFoldDB" id="A0A1I0A365"/>
<keyword evidence="3" id="KW-0645">Protease</keyword>
<evidence type="ECO:0000256" key="4">
    <source>
        <dbReference type="ARBA" id="ARBA00022723"/>
    </source>
</evidence>
<feature type="compositionally biased region" description="Polar residues" evidence="9">
    <location>
        <begin position="51"/>
        <end position="63"/>
    </location>
</feature>
<dbReference type="InterPro" id="IPR007863">
    <property type="entry name" value="Peptidase_M16_C"/>
</dbReference>
<dbReference type="GO" id="GO:0006508">
    <property type="term" value="P:proteolysis"/>
    <property type="evidence" value="ECO:0007669"/>
    <property type="project" value="UniProtKB-KW"/>
</dbReference>
<gene>
    <name evidence="12" type="ORF">SAMN04487998_0574</name>
</gene>
<dbReference type="InterPro" id="IPR050626">
    <property type="entry name" value="Peptidase_M16"/>
</dbReference>
<dbReference type="Gene3D" id="3.30.830.10">
    <property type="entry name" value="Metalloenzyme, LuxS/M16 peptidase-like"/>
    <property type="match status" value="4"/>
</dbReference>
<dbReference type="PROSITE" id="PS00143">
    <property type="entry name" value="INSULINASE"/>
    <property type="match status" value="1"/>
</dbReference>
<keyword evidence="5" id="KW-0378">Hydrolase</keyword>
<comment type="cofactor">
    <cofactor evidence="1">
        <name>Zn(2+)</name>
        <dbReference type="ChEBI" id="CHEBI:29105"/>
    </cofactor>
</comment>
<dbReference type="InterPro" id="IPR001431">
    <property type="entry name" value="Pept_M16_Zn_BS"/>
</dbReference>
<keyword evidence="7" id="KW-0482">Metalloprotease</keyword>
<evidence type="ECO:0000259" key="10">
    <source>
        <dbReference type="Pfam" id="PF00675"/>
    </source>
</evidence>
<sequence length="1041" mass="116397">MQTGFLFPGGTPIFGFLIVSCPLRRPFLVRKPLLLFVPALAALGLTQCQSSKPTVSAPATSPGTEAPAPARQKEYTYQTVPGDPLKARIYTLDNGLTVYLSDYKDAPRIQTYLAVRAGSKNDPATATGLAHYLEHMVFKGTSQLGTQNWAAEKPELDKIEALYEQYRAQRNDPAARRKTYHQIDSISGVAAKYAVANEYDKVMGAIGSQGSNAYTSVEQTVYQEDIPSNQIEKWAAIQSERLGELVPRLFHTELEAVYEEKNRGLDNDFSKEFEALNRTLFKQHPYGTQTTIGTIEHLQNPSITEIKAYFDKYYVPNNVALALSGDLDYDQTIRTIDKYFGRLQRKPVPTFEVAKEEPLTAPVVTKIVGPSAENVMLGFRFPGGSTQDALALRMIDKILSNGQAGLIDLNLNQQQKVLQAASFTNINNDYSAHILYATPRQGQKLEEVRDLLLAQLDKVKKGDFPEWLIPAIINNDKLQRTKSYESNEARAGAFVDAFVARQDWKDYLRQLDDFGKITRDDVMRVAQQYYGPGYALVYKRTGEDPNKVKVVKPAITPVPVNREVASGFYKQVMAMSSPELQPVFVDYKKDIQETKLASGIPVFYTHNTENNLFNLYYVLDMGTNANPRLGLATDYLQYLGAGKYSAAELQQEFYKLGCSFAVQSAQDRTTISLSGLDSNMEPALQLFETLLAAPKPDAAALKNMVAGVLKARQDAKLNKGVILQQAMVNYAKYGPKNPFTTQLSEKELKALKPEQLTSLIQQLPTYQHRVLYYGPRTLETWHKEVTPTQDTKTPQQRMLEAGILDVLAISHKTPATLKPVPTNKDYVEQPLTTPKVYWVDYNMVQAEILFLSKGPVFDKTLVPTTSLYNEYFGGGMGSIVFQELRESQALAYSASSRFSTADKVGRSSYNLSYIGTQADKLPEAMAGMNTLLLDMPAAEANLQIAKAAIRNGIATDRITKSDILFSYERAKRLGLDYDLRRDVYEQTANMSFADLLKFQQARVKGQPQTILVIGSKDRLNFKELAKYGKVEQLTLKEIFGY</sequence>
<dbReference type="PANTHER" id="PTHR43690">
    <property type="entry name" value="NARDILYSIN"/>
    <property type="match status" value="1"/>
</dbReference>